<keyword evidence="10" id="KW-1185">Reference proteome</keyword>
<evidence type="ECO:0000256" key="5">
    <source>
        <dbReference type="SAM" id="MobiDB-lite"/>
    </source>
</evidence>
<evidence type="ECO:0000256" key="3">
    <source>
        <dbReference type="PROSITE-ProRule" id="PRU00284"/>
    </source>
</evidence>
<comment type="similarity">
    <text evidence="2">Belongs to the methyl-accepting chemotaxis (MCP) protein family.</text>
</comment>
<dbReference type="Gene3D" id="1.10.287.950">
    <property type="entry name" value="Methyl-accepting chemotaxis protein"/>
    <property type="match status" value="1"/>
</dbReference>
<keyword evidence="4" id="KW-0175">Coiled coil</keyword>
<feature type="region of interest" description="Disordered" evidence="5">
    <location>
        <begin position="540"/>
        <end position="596"/>
    </location>
</feature>
<dbReference type="GO" id="GO:0007165">
    <property type="term" value="P:signal transduction"/>
    <property type="evidence" value="ECO:0007669"/>
    <property type="project" value="UniProtKB-KW"/>
</dbReference>
<comment type="caution">
    <text evidence="9">The sequence shown here is derived from an EMBL/GenBank/DDBJ whole genome shotgun (WGS) entry which is preliminary data.</text>
</comment>
<dbReference type="GO" id="GO:0005886">
    <property type="term" value="C:plasma membrane"/>
    <property type="evidence" value="ECO:0007669"/>
    <property type="project" value="TreeGrafter"/>
</dbReference>
<dbReference type="InterPro" id="IPR047347">
    <property type="entry name" value="YvaQ-like_sensor"/>
</dbReference>
<dbReference type="SMART" id="SM00304">
    <property type="entry name" value="HAMP"/>
    <property type="match status" value="1"/>
</dbReference>
<dbReference type="InterPro" id="IPR004090">
    <property type="entry name" value="Chemotax_Me-accpt_rcpt"/>
</dbReference>
<evidence type="ECO:0000259" key="7">
    <source>
        <dbReference type="PROSITE" id="PS50111"/>
    </source>
</evidence>
<dbReference type="SMART" id="SM00283">
    <property type="entry name" value="MA"/>
    <property type="match status" value="1"/>
</dbReference>
<evidence type="ECO:0000259" key="8">
    <source>
        <dbReference type="PROSITE" id="PS50885"/>
    </source>
</evidence>
<dbReference type="Pfam" id="PF12729">
    <property type="entry name" value="4HB_MCP_1"/>
    <property type="match status" value="1"/>
</dbReference>
<evidence type="ECO:0000256" key="4">
    <source>
        <dbReference type="SAM" id="Coils"/>
    </source>
</evidence>
<evidence type="ECO:0000256" key="2">
    <source>
        <dbReference type="ARBA" id="ARBA00029447"/>
    </source>
</evidence>
<dbReference type="InterPro" id="IPR004089">
    <property type="entry name" value="MCPsignal_dom"/>
</dbReference>
<evidence type="ECO:0000256" key="1">
    <source>
        <dbReference type="ARBA" id="ARBA00004370"/>
    </source>
</evidence>
<dbReference type="CDD" id="cd06225">
    <property type="entry name" value="HAMP"/>
    <property type="match status" value="1"/>
</dbReference>
<feature type="non-terminal residue" evidence="9">
    <location>
        <position position="596"/>
    </location>
</feature>
<dbReference type="AlphaFoldDB" id="A0A6L6QQF3"/>
<evidence type="ECO:0000313" key="10">
    <source>
        <dbReference type="Proteomes" id="UP000472320"/>
    </source>
</evidence>
<dbReference type="Pfam" id="PF00015">
    <property type="entry name" value="MCPsignal"/>
    <property type="match status" value="1"/>
</dbReference>
<comment type="subcellular location">
    <subcellularLocation>
        <location evidence="1">Membrane</location>
    </subcellularLocation>
</comment>
<feature type="coiled-coil region" evidence="4">
    <location>
        <begin position="469"/>
        <end position="507"/>
    </location>
</feature>
<dbReference type="Proteomes" id="UP000472320">
    <property type="component" value="Unassembled WGS sequence"/>
</dbReference>
<dbReference type="InterPro" id="IPR003660">
    <property type="entry name" value="HAMP_dom"/>
</dbReference>
<dbReference type="GO" id="GO:0004888">
    <property type="term" value="F:transmembrane signaling receptor activity"/>
    <property type="evidence" value="ECO:0007669"/>
    <property type="project" value="InterPro"/>
</dbReference>
<dbReference type="PROSITE" id="PS50111">
    <property type="entry name" value="CHEMOTAXIS_TRANSDUC_2"/>
    <property type="match status" value="1"/>
</dbReference>
<keyword evidence="3" id="KW-0807">Transducer</keyword>
<dbReference type="OrthoDB" id="8712992at2"/>
<reference evidence="9 10" key="1">
    <citation type="submission" date="2019-11" db="EMBL/GenBank/DDBJ databases">
        <title>Type strains purchased from KCTC, JCM and DSMZ.</title>
        <authorList>
            <person name="Lu H."/>
        </authorList>
    </citation>
    <scope>NUCLEOTIDE SEQUENCE [LARGE SCALE GENOMIC DNA]</scope>
    <source>
        <strain evidence="9 10">JCM 31587</strain>
    </source>
</reference>
<keyword evidence="6" id="KW-0812">Transmembrane</keyword>
<dbReference type="PRINTS" id="PR00260">
    <property type="entry name" value="CHEMTRNSDUCR"/>
</dbReference>
<sequence>MSFSNMNIGMRLAMGFALAIAIQLAMSLTGISRLSHNASLTKRLIEDRYMKVQLTNDMRSYSNRSAQSLRNAMLAPDKAGSDAFLANMAEADTAGTAAANKLQQVLVLEEAKRLFAEETQAFEAFRAKRDEVLKLVKDGDHESAVQTLFNQAIPLQNAYFGKLDAMLALQNRLMNSDGEEAAKSASDATMLMIGLLVLATVVSIVAGYLITRSVTGPLLQAVEVAETVAHGDLTADIDVRRKDETGRLLNALKDMVSALKRTVGSVRTSTDTINTAAAEIAAGNLDLSRRTEQQAASLEETASSMEELTSTVKQNADNARQANQLVVSAAGHASEGGQVVSEVVDTMGAIKASSARMADIISAIDGIAFQTNILALNAAVEAARAGEQGRGFAVVASEVRNLAQRSASAAKEIKELIDDSISKVDAGGALVDRAGATMQQIVASVQQVADIMNEITSASQEQSSGIEQVNTAIVEMDNATQQNAALVEQAAAAARSMQEQSERLVEAVSVFRMEEPAAAAAVRRVPAASTPVPARATVPALRAARGGPAQRKTPVAASSAGAAELAGEPTVAASPADGSEATEPMVAAGGARRSAG</sequence>
<dbReference type="SUPFAM" id="SSF58104">
    <property type="entry name" value="Methyl-accepting chemotaxis protein (MCP) signaling domain"/>
    <property type="match status" value="1"/>
</dbReference>
<dbReference type="CDD" id="cd19411">
    <property type="entry name" value="MCP2201-like_sensor"/>
    <property type="match status" value="1"/>
</dbReference>
<dbReference type="EMBL" id="WNKX01000029">
    <property type="protein sequence ID" value="MTW13916.1"/>
    <property type="molecule type" value="Genomic_DNA"/>
</dbReference>
<feature type="compositionally biased region" description="Low complexity" evidence="5">
    <location>
        <begin position="556"/>
        <end position="568"/>
    </location>
</feature>
<proteinExistence type="inferred from homology"/>
<organism evidence="9 10">
    <name type="scientific">Massilia eburnea</name>
    <dbReference type="NCBI Taxonomy" id="1776165"/>
    <lineage>
        <taxon>Bacteria</taxon>
        <taxon>Pseudomonadati</taxon>
        <taxon>Pseudomonadota</taxon>
        <taxon>Betaproteobacteria</taxon>
        <taxon>Burkholderiales</taxon>
        <taxon>Oxalobacteraceae</taxon>
        <taxon>Telluria group</taxon>
        <taxon>Massilia</taxon>
    </lineage>
</organism>
<dbReference type="InterPro" id="IPR024478">
    <property type="entry name" value="HlyB_4HB_MCP"/>
</dbReference>
<dbReference type="CDD" id="cd11386">
    <property type="entry name" value="MCP_signal"/>
    <property type="match status" value="1"/>
</dbReference>
<name>A0A6L6QQF3_9BURK</name>
<feature type="domain" description="HAMP" evidence="8">
    <location>
        <begin position="212"/>
        <end position="264"/>
    </location>
</feature>
<feature type="domain" description="Methyl-accepting transducer" evidence="7">
    <location>
        <begin position="269"/>
        <end position="498"/>
    </location>
</feature>
<dbReference type="GO" id="GO:0006935">
    <property type="term" value="P:chemotaxis"/>
    <property type="evidence" value="ECO:0007669"/>
    <property type="project" value="InterPro"/>
</dbReference>
<dbReference type="FunFam" id="1.10.287.950:FF:000001">
    <property type="entry name" value="Methyl-accepting chemotaxis sensory transducer"/>
    <property type="match status" value="1"/>
</dbReference>
<feature type="transmembrane region" description="Helical" evidence="6">
    <location>
        <begin position="190"/>
        <end position="210"/>
    </location>
</feature>
<keyword evidence="6" id="KW-0472">Membrane</keyword>
<protein>
    <submittedName>
        <fullName evidence="9">HAMP domain-containing protein</fullName>
    </submittedName>
</protein>
<keyword evidence="6" id="KW-1133">Transmembrane helix</keyword>
<evidence type="ECO:0000256" key="6">
    <source>
        <dbReference type="SAM" id="Phobius"/>
    </source>
</evidence>
<dbReference type="RefSeq" id="WP_155456828.1">
    <property type="nucleotide sequence ID" value="NZ_WNKX01000029.1"/>
</dbReference>
<gene>
    <name evidence="9" type="ORF">GM658_25205</name>
</gene>
<dbReference type="PANTHER" id="PTHR43531">
    <property type="entry name" value="PROTEIN ICFG"/>
    <property type="match status" value="1"/>
</dbReference>
<evidence type="ECO:0000313" key="9">
    <source>
        <dbReference type="EMBL" id="MTW13916.1"/>
    </source>
</evidence>
<dbReference type="InterPro" id="IPR051310">
    <property type="entry name" value="MCP_chemotaxis"/>
</dbReference>
<dbReference type="PANTHER" id="PTHR43531:SF5">
    <property type="entry name" value="METHYL-ACCEPTING CHEMOTAXIS PROTEIN III"/>
    <property type="match status" value="1"/>
</dbReference>
<accession>A0A6L6QQF3</accession>
<dbReference type="Pfam" id="PF00672">
    <property type="entry name" value="HAMP"/>
    <property type="match status" value="1"/>
</dbReference>
<dbReference type="PROSITE" id="PS50885">
    <property type="entry name" value="HAMP"/>
    <property type="match status" value="1"/>
</dbReference>